<name>A0A1W9I4U5_9HYPH</name>
<gene>
    <name evidence="1" type="ORF">A4S15_03560</name>
</gene>
<proteinExistence type="predicted"/>
<organism evidence="1 2">
    <name type="scientific">Candidatus Raskinella chloraquaticus</name>
    <dbReference type="NCBI Taxonomy" id="1951219"/>
    <lineage>
        <taxon>Bacteria</taxon>
        <taxon>Pseudomonadati</taxon>
        <taxon>Pseudomonadota</taxon>
        <taxon>Alphaproteobacteria</taxon>
        <taxon>Hyphomicrobiales</taxon>
        <taxon>Phreatobacteraceae</taxon>
        <taxon>Candidatus Raskinella</taxon>
    </lineage>
</organism>
<dbReference type="EMBL" id="LWDL01000001">
    <property type="protein sequence ID" value="OQW54685.1"/>
    <property type="molecule type" value="Genomic_DNA"/>
</dbReference>
<evidence type="ECO:0000313" key="2">
    <source>
        <dbReference type="Proteomes" id="UP000192872"/>
    </source>
</evidence>
<accession>A0A1W9I4U5</accession>
<dbReference type="Proteomes" id="UP000192872">
    <property type="component" value="Unassembled WGS sequence"/>
</dbReference>
<reference evidence="1 2" key="1">
    <citation type="journal article" date="2017" name="Water Res.">
        <title>Comammox in drinking water systems.</title>
        <authorList>
            <person name="Wang Y."/>
            <person name="Ma L."/>
            <person name="Mao Y."/>
            <person name="Jiang X."/>
            <person name="Xia Y."/>
            <person name="Yu K."/>
            <person name="Li B."/>
            <person name="Zhang T."/>
        </authorList>
    </citation>
    <scope>NUCLEOTIDE SEQUENCE [LARGE SCALE GENOMIC DNA]</scope>
    <source>
        <strain evidence="1">SG_bin8</strain>
    </source>
</reference>
<dbReference type="AlphaFoldDB" id="A0A1W9I4U5"/>
<protein>
    <submittedName>
        <fullName evidence="1">Uncharacterized protein</fullName>
    </submittedName>
</protein>
<sequence>MRIPLKALQLRNAIIAENIRTRFITHQCARMTTPSQRKIRIDSEMARGKIKHAHRSQAREETLA</sequence>
<comment type="caution">
    <text evidence="1">The sequence shown here is derived from an EMBL/GenBank/DDBJ whole genome shotgun (WGS) entry which is preliminary data.</text>
</comment>
<evidence type="ECO:0000313" key="1">
    <source>
        <dbReference type="EMBL" id="OQW54685.1"/>
    </source>
</evidence>
<dbReference type="RefSeq" id="WP_376803713.1">
    <property type="nucleotide sequence ID" value="NZ_LWDL01000001.1"/>
</dbReference>